<dbReference type="STRING" id="1352936.M878_25810"/>
<comment type="cofactor">
    <cofactor evidence="8">
        <name>S-adenosyl-L-methionine</name>
        <dbReference type="ChEBI" id="CHEBI:59789"/>
    </cofactor>
    <text evidence="8">Binds 1 S-adenosyl-L-methionine per subunit.</text>
</comment>
<feature type="binding site" evidence="8">
    <location>
        <begin position="146"/>
        <end position="148"/>
    </location>
    <ligand>
        <name>S-adenosyl-L-methionine</name>
        <dbReference type="ChEBI" id="CHEBI:59789"/>
    </ligand>
</feature>
<dbReference type="HAMAP" id="MF_00917">
    <property type="entry name" value="QueE"/>
    <property type="match status" value="1"/>
</dbReference>
<dbReference type="InterPro" id="IPR024924">
    <property type="entry name" value="7-CO-7-deazaguanine_synth-like"/>
</dbReference>
<organism evidence="10 11">
    <name type="scientific">Streptomyces roseochromogenus subsp. oscitans DS 12.976</name>
    <dbReference type="NCBI Taxonomy" id="1352936"/>
    <lineage>
        <taxon>Bacteria</taxon>
        <taxon>Bacillati</taxon>
        <taxon>Actinomycetota</taxon>
        <taxon>Actinomycetes</taxon>
        <taxon>Kitasatosporales</taxon>
        <taxon>Streptomycetaceae</taxon>
        <taxon>Streptomyces</taxon>
    </lineage>
</organism>
<evidence type="ECO:0000256" key="3">
    <source>
        <dbReference type="ARBA" id="ARBA00022723"/>
    </source>
</evidence>
<comment type="caution">
    <text evidence="8">Lacks conserved residue(s) required for the propagation of feature annotation.</text>
</comment>
<comment type="similarity">
    <text evidence="8">Belongs to the radical SAM superfamily. 7-carboxy-7-deazaguanine synthase family.</text>
</comment>
<comment type="caution">
    <text evidence="10">The sequence shown here is derived from an EMBL/GenBank/DDBJ whole genome shotgun (WGS) entry which is preliminary data.</text>
</comment>
<comment type="subunit">
    <text evidence="8">Homodimer.</text>
</comment>
<proteinExistence type="inferred from homology"/>
<feature type="binding site" evidence="8">
    <location>
        <position position="56"/>
    </location>
    <ligand>
        <name>[4Fe-4S] cluster</name>
        <dbReference type="ChEBI" id="CHEBI:49883"/>
        <note>4Fe-4S-S-AdoMet</note>
    </ligand>
</feature>
<dbReference type="UniPathway" id="UPA00391"/>
<dbReference type="PIRSF" id="PIRSF000370">
    <property type="entry name" value="QueE"/>
    <property type="match status" value="1"/>
</dbReference>
<evidence type="ECO:0000256" key="8">
    <source>
        <dbReference type="HAMAP-Rule" id="MF_00917"/>
    </source>
</evidence>
<dbReference type="InterPro" id="IPR007197">
    <property type="entry name" value="rSAM"/>
</dbReference>
<dbReference type="PANTHER" id="PTHR42836:SF1">
    <property type="entry name" value="7-CARBOXY-7-DEAZAGUANINE SYNTHASE"/>
    <property type="match status" value="1"/>
</dbReference>
<sequence>MTHTALPLPAADGRNRETHLPINEVFWDVVQGEGPYMGRSCGFIRLGWCNLHCPPCDTAQTWDTSRYDLAVTCPETAVAAAVDRLPARVRMVVLSGGEPLLWQSAPAFITMLDLLGRRGIEVHVETNGTIAPPPSINPFIGHYTVSPKLTVMGGGDPLKRRIKPDAIAAFARLAAAERAAFKFVVADQAHIREVADFAAEHDLEPSWVWVMPEAPDTATLLDRQPVITAGAAAYGYNVSTRLHMIAQCR</sequence>
<evidence type="ECO:0000256" key="5">
    <source>
        <dbReference type="ARBA" id="ARBA00023004"/>
    </source>
</evidence>
<dbReference type="SFLD" id="SFLDS00029">
    <property type="entry name" value="Radical_SAM"/>
    <property type="match status" value="1"/>
</dbReference>
<dbReference type="RefSeq" id="WP_023549723.1">
    <property type="nucleotide sequence ID" value="NZ_CM002285.1"/>
</dbReference>
<dbReference type="OrthoDB" id="9782387at2"/>
<keyword evidence="11" id="KW-1185">Reference proteome</keyword>
<dbReference type="PANTHER" id="PTHR42836">
    <property type="entry name" value="7-CARBOXY-7-DEAZAGUANINE SYNTHASE"/>
    <property type="match status" value="1"/>
</dbReference>
<reference evidence="10 11" key="1">
    <citation type="journal article" date="2014" name="Genome Announc.">
        <title>Draft Genome Sequence of Streptomyces roseochromogenes subsp. oscitans DS 12.976, Producer of the Aminocoumarin Antibiotic Clorobiocin.</title>
        <authorList>
            <person name="Ruckert C."/>
            <person name="Kalinowski J."/>
            <person name="Heide L."/>
            <person name="Apel A.K."/>
        </authorList>
    </citation>
    <scope>NUCLEOTIDE SEQUENCE [LARGE SCALE GENOMIC DNA]</scope>
    <source>
        <strain evidence="10 11">DS 12.976</strain>
    </source>
</reference>
<keyword evidence="2 8" id="KW-0949">S-adenosyl-L-methionine</keyword>
<dbReference type="Proteomes" id="UP000017984">
    <property type="component" value="Chromosome"/>
</dbReference>
<dbReference type="SUPFAM" id="SSF102114">
    <property type="entry name" value="Radical SAM enzymes"/>
    <property type="match status" value="1"/>
</dbReference>
<dbReference type="Gene3D" id="3.20.20.70">
    <property type="entry name" value="Aldolase class I"/>
    <property type="match status" value="1"/>
</dbReference>
<evidence type="ECO:0000256" key="1">
    <source>
        <dbReference type="ARBA" id="ARBA00022485"/>
    </source>
</evidence>
<dbReference type="PATRIC" id="fig|1352936.5.peg.5383"/>
<feature type="binding site" evidence="8">
    <location>
        <begin position="30"/>
        <end position="32"/>
    </location>
    <ligand>
        <name>substrate</name>
    </ligand>
</feature>
<dbReference type="HOGENOM" id="CLU_066739_2_4_11"/>
<keyword evidence="7 8" id="KW-0456">Lyase</keyword>
<feature type="binding site" evidence="8">
    <location>
        <position position="53"/>
    </location>
    <ligand>
        <name>[4Fe-4S] cluster</name>
        <dbReference type="ChEBI" id="CHEBI:49883"/>
        <note>4Fe-4S-S-AdoMet</note>
    </ligand>
</feature>
<dbReference type="AlphaFoldDB" id="V6K5K5"/>
<feature type="binding site" evidence="8">
    <location>
        <position position="97"/>
    </location>
    <ligand>
        <name>S-adenosyl-L-methionine</name>
        <dbReference type="ChEBI" id="CHEBI:59789"/>
    </ligand>
</feature>
<keyword evidence="8" id="KW-0671">Queuosine biosynthesis</keyword>
<dbReference type="EMBL" id="AWQX01000214">
    <property type="protein sequence ID" value="EST27417.1"/>
    <property type="molecule type" value="Genomic_DNA"/>
</dbReference>
<feature type="binding site" evidence="8">
    <location>
        <position position="58"/>
    </location>
    <ligand>
        <name>Mg(2+)</name>
        <dbReference type="ChEBI" id="CHEBI:18420"/>
    </ligand>
</feature>
<dbReference type="CDD" id="cd01335">
    <property type="entry name" value="Radical_SAM"/>
    <property type="match status" value="1"/>
</dbReference>
<feature type="domain" description="Radical SAM core" evidence="9">
    <location>
        <begin position="36"/>
        <end position="249"/>
    </location>
</feature>
<evidence type="ECO:0000256" key="7">
    <source>
        <dbReference type="ARBA" id="ARBA00023239"/>
    </source>
</evidence>
<dbReference type="GO" id="GO:0000287">
    <property type="term" value="F:magnesium ion binding"/>
    <property type="evidence" value="ECO:0007669"/>
    <property type="project" value="UniProtKB-UniRule"/>
</dbReference>
<keyword evidence="5 8" id="KW-0408">Iron</keyword>
<comment type="cofactor">
    <cofactor evidence="8">
        <name>[4Fe-4S] cluster</name>
        <dbReference type="ChEBI" id="CHEBI:49883"/>
    </cofactor>
    <text evidence="8">Binds 1 [4Fe-4S] cluster. The cluster is coordinated with 3 cysteines and an exchangeable S-adenosyl-L-methionine.</text>
</comment>
<evidence type="ECO:0000256" key="2">
    <source>
        <dbReference type="ARBA" id="ARBA00022691"/>
    </source>
</evidence>
<comment type="function">
    <text evidence="8">Catalyzes the complex heterocyclic radical-mediated conversion of 6-carboxy-5,6,7,8-tetrahydropterin (CPH4) to 7-carboxy-7-deazaguanine (CDG), a step common to the biosynthetic pathways of all 7-deazapurine-containing compounds.</text>
</comment>
<comment type="cofactor">
    <cofactor evidence="8">
        <name>Mg(2+)</name>
        <dbReference type="ChEBI" id="CHEBI:18420"/>
    </cofactor>
</comment>
<dbReference type="EC" id="4.3.99.3" evidence="8"/>
<evidence type="ECO:0000256" key="6">
    <source>
        <dbReference type="ARBA" id="ARBA00023014"/>
    </source>
</evidence>
<protein>
    <recommendedName>
        <fullName evidence="8">7-carboxy-7-deazaguanine synthase</fullName>
        <shortName evidence="8">CDG synthase</shortName>
        <ecNumber evidence="8">4.3.99.3</ecNumber>
    </recommendedName>
    <alternativeName>
        <fullName evidence="8">Queuosine biosynthesis protein QueE</fullName>
    </alternativeName>
</protein>
<comment type="catalytic activity">
    <reaction evidence="8">
        <text>6-carboxy-5,6,7,8-tetrahydropterin + H(+) = 7-carboxy-7-carbaguanine + NH4(+)</text>
        <dbReference type="Rhea" id="RHEA:27974"/>
        <dbReference type="ChEBI" id="CHEBI:15378"/>
        <dbReference type="ChEBI" id="CHEBI:28938"/>
        <dbReference type="ChEBI" id="CHEBI:61032"/>
        <dbReference type="ChEBI" id="CHEBI:61036"/>
        <dbReference type="EC" id="4.3.99.3"/>
    </reaction>
</comment>
<dbReference type="GO" id="GO:0016840">
    <property type="term" value="F:carbon-nitrogen lyase activity"/>
    <property type="evidence" value="ECO:0007669"/>
    <property type="project" value="UniProtKB-UniRule"/>
</dbReference>
<gene>
    <name evidence="8" type="primary">queE</name>
    <name evidence="10" type="ORF">M878_25810</name>
</gene>
<feature type="binding site" evidence="8">
    <location>
        <position position="95"/>
    </location>
    <ligand>
        <name>substrate</name>
    </ligand>
</feature>
<dbReference type="GO" id="GO:0051539">
    <property type="term" value="F:4 iron, 4 sulfur cluster binding"/>
    <property type="evidence" value="ECO:0007669"/>
    <property type="project" value="UniProtKB-UniRule"/>
</dbReference>
<dbReference type="Pfam" id="PF04055">
    <property type="entry name" value="Radical_SAM"/>
    <property type="match status" value="1"/>
</dbReference>
<feature type="binding site" evidence="8">
    <location>
        <position position="49"/>
    </location>
    <ligand>
        <name>[4Fe-4S] cluster</name>
        <dbReference type="ChEBI" id="CHEBI:49883"/>
        <note>4Fe-4S-S-AdoMet</note>
    </ligand>
</feature>
<name>V6K5K5_STRRC</name>
<keyword evidence="3 8" id="KW-0479">Metal-binding</keyword>
<comment type="pathway">
    <text evidence="8">Purine metabolism; 7-cyano-7-deazaguanine biosynthesis.</text>
</comment>
<dbReference type="GO" id="GO:0008616">
    <property type="term" value="P:tRNA queuosine(34) biosynthetic process"/>
    <property type="evidence" value="ECO:0007669"/>
    <property type="project" value="UniProtKB-UniRule"/>
</dbReference>
<dbReference type="GO" id="GO:1904047">
    <property type="term" value="F:S-adenosyl-L-methionine binding"/>
    <property type="evidence" value="ECO:0007669"/>
    <property type="project" value="UniProtKB-UniRule"/>
</dbReference>
<evidence type="ECO:0000313" key="10">
    <source>
        <dbReference type="EMBL" id="EST27417.1"/>
    </source>
</evidence>
<keyword evidence="6 8" id="KW-0411">Iron-sulfur</keyword>
<dbReference type="InterPro" id="IPR058240">
    <property type="entry name" value="rSAM_sf"/>
</dbReference>
<evidence type="ECO:0000259" key="9">
    <source>
        <dbReference type="PROSITE" id="PS51918"/>
    </source>
</evidence>
<accession>V6K5K5</accession>
<keyword evidence="4 8" id="KW-0460">Magnesium</keyword>
<dbReference type="PROSITE" id="PS51918">
    <property type="entry name" value="RADICAL_SAM"/>
    <property type="match status" value="1"/>
</dbReference>
<evidence type="ECO:0000313" key="11">
    <source>
        <dbReference type="Proteomes" id="UP000017984"/>
    </source>
</evidence>
<feature type="binding site" evidence="8">
    <location>
        <position position="45"/>
    </location>
    <ligand>
        <name>substrate</name>
    </ligand>
</feature>
<keyword evidence="1 8" id="KW-0004">4Fe-4S</keyword>
<evidence type="ECO:0000256" key="4">
    <source>
        <dbReference type="ARBA" id="ARBA00022842"/>
    </source>
</evidence>
<dbReference type="InterPro" id="IPR013785">
    <property type="entry name" value="Aldolase_TIM"/>
</dbReference>